<feature type="compositionally biased region" description="Polar residues" evidence="1">
    <location>
        <begin position="507"/>
        <end position="522"/>
    </location>
</feature>
<evidence type="ECO:0000256" key="1">
    <source>
        <dbReference type="SAM" id="MobiDB-lite"/>
    </source>
</evidence>
<comment type="caution">
    <text evidence="3">The sequence shown here is derived from an EMBL/GenBank/DDBJ whole genome shotgun (WGS) entry which is preliminary data.</text>
</comment>
<accession>A0AAD4K6B6</accession>
<gene>
    <name evidence="3" type="ORF">KR093_011324</name>
</gene>
<protein>
    <submittedName>
        <fullName evidence="3">Uncharacterized protein</fullName>
    </submittedName>
</protein>
<reference evidence="3" key="1">
    <citation type="journal article" date="2021" name="Mol. Ecol. Resour.">
        <title>Phylogenomic analyses of the genus Drosophila reveals genomic signals of climate adaptation.</title>
        <authorList>
            <person name="Li F."/>
            <person name="Rane R.V."/>
            <person name="Luria V."/>
            <person name="Xiong Z."/>
            <person name="Chen J."/>
            <person name="Li Z."/>
            <person name="Catullo R.A."/>
            <person name="Griffin P.C."/>
            <person name="Schiffer M."/>
            <person name="Pearce S."/>
            <person name="Lee S.F."/>
            <person name="McElroy K."/>
            <person name="Stocker A."/>
            <person name="Shirriffs J."/>
            <person name="Cockerell F."/>
            <person name="Coppin C."/>
            <person name="Sgro C.M."/>
            <person name="Karger A."/>
            <person name="Cain J.W."/>
            <person name="Weber J.A."/>
            <person name="Santpere G."/>
            <person name="Kirschner M.W."/>
            <person name="Hoffmann A.A."/>
            <person name="Oakeshott J.G."/>
            <person name="Zhang G."/>
        </authorList>
    </citation>
    <scope>NUCLEOTIDE SEQUENCE</scope>
    <source>
        <strain evidence="3">BGI-SZ-2011g</strain>
    </source>
</reference>
<evidence type="ECO:0000313" key="4">
    <source>
        <dbReference type="Proteomes" id="UP001200034"/>
    </source>
</evidence>
<feature type="region of interest" description="Disordered" evidence="1">
    <location>
        <begin position="498"/>
        <end position="522"/>
    </location>
</feature>
<dbReference type="AlphaFoldDB" id="A0AAD4K6B6"/>
<feature type="compositionally biased region" description="Low complexity" evidence="1">
    <location>
        <begin position="324"/>
        <end position="345"/>
    </location>
</feature>
<evidence type="ECO:0000256" key="2">
    <source>
        <dbReference type="SAM" id="Phobius"/>
    </source>
</evidence>
<feature type="region of interest" description="Disordered" evidence="1">
    <location>
        <begin position="293"/>
        <end position="381"/>
    </location>
</feature>
<keyword evidence="2" id="KW-1133">Transmembrane helix</keyword>
<keyword evidence="2" id="KW-0472">Membrane</keyword>
<feature type="compositionally biased region" description="Polar residues" evidence="1">
    <location>
        <begin position="145"/>
        <end position="154"/>
    </location>
</feature>
<feature type="transmembrane region" description="Helical" evidence="2">
    <location>
        <begin position="20"/>
        <end position="39"/>
    </location>
</feature>
<feature type="region of interest" description="Disordered" evidence="1">
    <location>
        <begin position="138"/>
        <end position="163"/>
    </location>
</feature>
<dbReference type="EMBL" id="JAJJHW010001127">
    <property type="protein sequence ID" value="KAH8378427.1"/>
    <property type="molecule type" value="Genomic_DNA"/>
</dbReference>
<keyword evidence="4" id="KW-1185">Reference proteome</keyword>
<name>A0AAD4K6B6_9MUSC</name>
<proteinExistence type="predicted"/>
<sequence length="522" mass="57788">MLEYTDMSTKPQRKRLTGVWALVLALLLFAFTLVGVAVLEANRMRSQDGQSGVANVFLVSRLWTHLRANETNDEMTATVERIARDATNGTHSNNYYEEQRAVVVNAESDAAPILAQRQDAFGPPESRMDSYEADPVYDAADDYDGQQSMEQSPNEGRAAQGHPYDSYYGQWGYDSKTPAPKAAAASLSSVYNNRKLPPSSNRSPYPAYDDDVYDYPMGYQPRPLAQAASKQAVAPQNTAVAQTPVATESTLVVFLKSLKQIWDLYQALTSAWNSVSKRHQESTEQLKKERLEKQRLRQQQQQKLRVNSKKPPRIEGDKTKKAKTTTSTVATSTTTTTESNEVEATPALVKGAKGDDAAEGSVRGLRQKREPQAESTDVGEGRYIKGDPLKGYYDFVITEGSYKFWAAFQVGTALLIIYSTFAAIYYSKVNPLTSDYDYQDYLGAGRSMTGGDDDFVDDGDAPAKTTSSTSRILDWIPRTAHSLKFILDAIDKMPLDHDQKEEKGWSSGRSNTALPAETTGDN</sequence>
<organism evidence="3 4">
    <name type="scientific">Drosophila rubida</name>
    <dbReference type="NCBI Taxonomy" id="30044"/>
    <lineage>
        <taxon>Eukaryota</taxon>
        <taxon>Metazoa</taxon>
        <taxon>Ecdysozoa</taxon>
        <taxon>Arthropoda</taxon>
        <taxon>Hexapoda</taxon>
        <taxon>Insecta</taxon>
        <taxon>Pterygota</taxon>
        <taxon>Neoptera</taxon>
        <taxon>Endopterygota</taxon>
        <taxon>Diptera</taxon>
        <taxon>Brachycera</taxon>
        <taxon>Muscomorpha</taxon>
        <taxon>Ephydroidea</taxon>
        <taxon>Drosophilidae</taxon>
        <taxon>Drosophila</taxon>
    </lineage>
</organism>
<evidence type="ECO:0000313" key="3">
    <source>
        <dbReference type="EMBL" id="KAH8378427.1"/>
    </source>
</evidence>
<feature type="transmembrane region" description="Helical" evidence="2">
    <location>
        <begin position="404"/>
        <end position="426"/>
    </location>
</feature>
<keyword evidence="2" id="KW-0812">Transmembrane</keyword>
<dbReference type="Proteomes" id="UP001200034">
    <property type="component" value="Unassembled WGS sequence"/>
</dbReference>